<dbReference type="InterPro" id="IPR016163">
    <property type="entry name" value="Ald_DH_C"/>
</dbReference>
<reference evidence="5" key="1">
    <citation type="submission" date="2016-11" db="EMBL/GenBank/DDBJ databases">
        <authorList>
            <person name="Varghese N."/>
            <person name="Submissions S."/>
        </authorList>
    </citation>
    <scope>NUCLEOTIDE SEQUENCE [LARGE SCALE GENOMIC DNA]</scope>
    <source>
        <strain evidence="5">DSM 16219</strain>
    </source>
</reference>
<dbReference type="AlphaFoldDB" id="A0A1M6YTQ3"/>
<keyword evidence="5" id="KW-1185">Reference proteome</keyword>
<evidence type="ECO:0000313" key="5">
    <source>
        <dbReference type="Proteomes" id="UP000183994"/>
    </source>
</evidence>
<dbReference type="PIRSF" id="PIRSF036410">
    <property type="entry name" value="EutE_PduP"/>
    <property type="match status" value="1"/>
</dbReference>
<dbReference type="RefSeq" id="WP_073478812.1">
    <property type="nucleotide sequence ID" value="NZ_FQZU01000053.1"/>
</dbReference>
<dbReference type="InterPro" id="IPR016161">
    <property type="entry name" value="Ald_DH/histidinol_DH"/>
</dbReference>
<dbReference type="EMBL" id="FQZU01000053">
    <property type="protein sequence ID" value="SHL21429.1"/>
    <property type="molecule type" value="Genomic_DNA"/>
</dbReference>
<dbReference type="SUPFAM" id="SSF53720">
    <property type="entry name" value="ALDH-like"/>
    <property type="match status" value="1"/>
</dbReference>
<keyword evidence="1" id="KW-0560">Oxidoreductase</keyword>
<evidence type="ECO:0000256" key="2">
    <source>
        <dbReference type="ARBA" id="ARBA00023027"/>
    </source>
</evidence>
<evidence type="ECO:0000313" key="4">
    <source>
        <dbReference type="EMBL" id="SHL21429.1"/>
    </source>
</evidence>
<sequence length="468" mass="49657">MSVKELALEDMVASVIMEMMNKDEEPCQPTGDGICETIDEAVAKAKAAQPRLISLTLEKREAILKAIREVALAKNEEWAKATVAETGLGRVEDKIAENILAATKTPGTEDLDAKALSGDAGLTLIEYAPFGVIGSLTPVTNATGTLINNTISMLAGGNTVVYNVHPSALKISTEVIRTFHKVIVENGGPEGCVGMVAKPTMKTAGEIMAHPDINVLVATGGAGVVKAVLSSGKKAIGAGAGNPPVLVDETACIRKAAEEIIAGHSINNNIFCISEKEVIAVDEVADNLLKFMEETGKAAVLTPEEAQKVTETVIHDNHVVKDYVGKDASVIVEGAGLTRLAGKKGLRCLVFEADKKHPMVWIEQMMPVLPLVRVKDVWEGIDLAVKVEQGNRHTAMMHSTNVEHLTALARAIQTTIFVKNGPSYSGIGLNGEGHATFTIAGPTGEGITSAKSFCRQRRCVLIDSFRIV</sequence>
<dbReference type="Proteomes" id="UP000183994">
    <property type="component" value="Unassembled WGS sequence"/>
</dbReference>
<dbReference type="Pfam" id="PF00171">
    <property type="entry name" value="Aldedh"/>
    <property type="match status" value="1"/>
</dbReference>
<dbReference type="InterPro" id="IPR015590">
    <property type="entry name" value="Aldehyde_DH_dom"/>
</dbReference>
<dbReference type="Gene3D" id="3.40.309.10">
    <property type="entry name" value="Aldehyde Dehydrogenase, Chain A, domain 2"/>
    <property type="match status" value="1"/>
</dbReference>
<keyword evidence="2" id="KW-0520">NAD</keyword>
<dbReference type="GO" id="GO:0008774">
    <property type="term" value="F:acetaldehyde dehydrogenase (acetylating) activity"/>
    <property type="evidence" value="ECO:0007669"/>
    <property type="project" value="InterPro"/>
</dbReference>
<proteinExistence type="predicted"/>
<feature type="domain" description="Aldehyde dehydrogenase" evidence="3">
    <location>
        <begin position="36"/>
        <end position="422"/>
    </location>
</feature>
<organism evidence="4 5">
    <name type="scientific">Desulfatibacillum alkenivorans DSM 16219</name>
    <dbReference type="NCBI Taxonomy" id="1121393"/>
    <lineage>
        <taxon>Bacteria</taxon>
        <taxon>Pseudomonadati</taxon>
        <taxon>Thermodesulfobacteriota</taxon>
        <taxon>Desulfobacteria</taxon>
        <taxon>Desulfobacterales</taxon>
        <taxon>Desulfatibacillaceae</taxon>
        <taxon>Desulfatibacillum</taxon>
    </lineage>
</organism>
<dbReference type="Gene3D" id="3.40.605.10">
    <property type="entry name" value="Aldehyde Dehydrogenase, Chain A, domain 1"/>
    <property type="match status" value="1"/>
</dbReference>
<evidence type="ECO:0000259" key="3">
    <source>
        <dbReference type="Pfam" id="PF00171"/>
    </source>
</evidence>
<dbReference type="NCBIfam" id="NF011927">
    <property type="entry name" value="PRK15398.1"/>
    <property type="match status" value="1"/>
</dbReference>
<accession>A0A1M6YTQ3</accession>
<name>A0A1M6YTQ3_9BACT</name>
<evidence type="ECO:0000256" key="1">
    <source>
        <dbReference type="ARBA" id="ARBA00023002"/>
    </source>
</evidence>
<dbReference type="STRING" id="1121393.SAMN02745216_04829"/>
<dbReference type="OrthoDB" id="9815791at2"/>
<dbReference type="InterPro" id="IPR012408">
    <property type="entry name" value="Acetald_propionald_DH-rel"/>
</dbReference>
<gene>
    <name evidence="4" type="ORF">SAMN02745216_04829</name>
</gene>
<dbReference type="PANTHER" id="PTHR11699">
    <property type="entry name" value="ALDEHYDE DEHYDROGENASE-RELATED"/>
    <property type="match status" value="1"/>
</dbReference>
<dbReference type="InterPro" id="IPR016162">
    <property type="entry name" value="Ald_DH_N"/>
</dbReference>
<protein>
    <submittedName>
        <fullName evidence="4">Propionaldehyde dehydrogenase</fullName>
    </submittedName>
</protein>